<evidence type="ECO:0000256" key="3">
    <source>
        <dbReference type="ARBA" id="ARBA00023186"/>
    </source>
</evidence>
<dbReference type="SUPFAM" id="SSF50156">
    <property type="entry name" value="PDZ domain-like"/>
    <property type="match status" value="1"/>
</dbReference>
<dbReference type="Pfam" id="PF18265">
    <property type="entry name" value="Nas2_N"/>
    <property type="match status" value="1"/>
</dbReference>
<dbReference type="Proteomes" id="UP000494206">
    <property type="component" value="Unassembled WGS sequence"/>
</dbReference>
<keyword evidence="10" id="KW-1185">Reference proteome</keyword>
<name>A0A8S1EUD3_9PELO</name>
<accession>A0A8S1EUD3</accession>
<proteinExistence type="inferred from homology"/>
<dbReference type="InterPro" id="IPR040815">
    <property type="entry name" value="Nas2_N"/>
</dbReference>
<dbReference type="Gene3D" id="2.30.42.10">
    <property type="match status" value="1"/>
</dbReference>
<dbReference type="Pfam" id="PF13180">
    <property type="entry name" value="PDZ_2"/>
    <property type="match status" value="1"/>
</dbReference>
<feature type="compositionally biased region" description="Polar residues" evidence="6">
    <location>
        <begin position="91"/>
        <end position="107"/>
    </location>
</feature>
<dbReference type="FunFam" id="2.30.42.10:FF:000107">
    <property type="entry name" value="26S proteasome non-ATPase regulatory subunit 9"/>
    <property type="match status" value="1"/>
</dbReference>
<organism evidence="9 10">
    <name type="scientific">Caenorhabditis bovis</name>
    <dbReference type="NCBI Taxonomy" id="2654633"/>
    <lineage>
        <taxon>Eukaryota</taxon>
        <taxon>Metazoa</taxon>
        <taxon>Ecdysozoa</taxon>
        <taxon>Nematoda</taxon>
        <taxon>Chromadorea</taxon>
        <taxon>Rhabditida</taxon>
        <taxon>Rhabditina</taxon>
        <taxon>Rhabditomorpha</taxon>
        <taxon>Rhabditoidea</taxon>
        <taxon>Rhabditidae</taxon>
        <taxon>Peloderinae</taxon>
        <taxon>Caenorhabditis</taxon>
    </lineage>
</organism>
<evidence type="ECO:0000256" key="4">
    <source>
        <dbReference type="ARBA" id="ARBA00030007"/>
    </source>
</evidence>
<dbReference type="GO" id="GO:0005737">
    <property type="term" value="C:cytoplasm"/>
    <property type="evidence" value="ECO:0007669"/>
    <property type="project" value="TreeGrafter"/>
</dbReference>
<gene>
    <name evidence="9" type="ORF">CBOVIS_LOCUS7226</name>
</gene>
<feature type="domain" description="PDZ" evidence="7">
    <location>
        <begin position="111"/>
        <end position="181"/>
    </location>
</feature>
<dbReference type="AlphaFoldDB" id="A0A8S1EUD3"/>
<dbReference type="Gene3D" id="6.10.140.1710">
    <property type="match status" value="1"/>
</dbReference>
<dbReference type="InterPro" id="IPR001478">
    <property type="entry name" value="PDZ"/>
</dbReference>
<feature type="region of interest" description="Disordered" evidence="6">
    <location>
        <begin position="86"/>
        <end position="107"/>
    </location>
</feature>
<keyword evidence="3" id="KW-0143">Chaperone</keyword>
<sequence length="203" mass="22647">MTHREKAKELIAQRDEIERKIGEQLAILEANNSTMDSPLVDSEGYPIDKIDVYSVRHARHEIIKLRNDMKELTNQIATELEAAHELEPRAPQQSDQSAGAAQPSVHRTSNEAFARISNVADSSPAKECGLSKDDLILQYGSLHFGNFRELRQLAEITGASENKTIRVTVIRNERPVRLELKPKKWSGPGLLGCNIVPLTGQSM</sequence>
<feature type="domain" description="Nas2 N-terminal" evidence="8">
    <location>
        <begin position="8"/>
        <end position="85"/>
    </location>
</feature>
<dbReference type="InterPro" id="IPR035269">
    <property type="entry name" value="PSMD9"/>
</dbReference>
<evidence type="ECO:0000259" key="8">
    <source>
        <dbReference type="Pfam" id="PF18265"/>
    </source>
</evidence>
<evidence type="ECO:0000256" key="5">
    <source>
        <dbReference type="SAM" id="Coils"/>
    </source>
</evidence>
<dbReference type="GO" id="GO:0070682">
    <property type="term" value="P:proteasome regulatory particle assembly"/>
    <property type="evidence" value="ECO:0007669"/>
    <property type="project" value="InterPro"/>
</dbReference>
<reference evidence="9 10" key="1">
    <citation type="submission" date="2020-04" db="EMBL/GenBank/DDBJ databases">
        <authorList>
            <person name="Laetsch R D."/>
            <person name="Stevens L."/>
            <person name="Kumar S."/>
            <person name="Blaxter L. M."/>
        </authorList>
    </citation>
    <scope>NUCLEOTIDE SEQUENCE [LARGE SCALE GENOMIC DNA]</scope>
</reference>
<dbReference type="PANTHER" id="PTHR12651:SF1">
    <property type="entry name" value="26S PROTEASOME NON-ATPASE REGULATORY SUBUNIT 9"/>
    <property type="match status" value="1"/>
</dbReference>
<dbReference type="PANTHER" id="PTHR12651">
    <property type="entry name" value="26S PROTEASOME NON-ATPASE REGULATORY SUBUNIT 9"/>
    <property type="match status" value="1"/>
</dbReference>
<evidence type="ECO:0000256" key="2">
    <source>
        <dbReference type="ARBA" id="ARBA00014937"/>
    </source>
</evidence>
<dbReference type="EMBL" id="CADEPM010000004">
    <property type="protein sequence ID" value="CAB3404971.1"/>
    <property type="molecule type" value="Genomic_DNA"/>
</dbReference>
<comment type="caution">
    <text evidence="9">The sequence shown here is derived from an EMBL/GenBank/DDBJ whole genome shotgun (WGS) entry which is preliminary data.</text>
</comment>
<evidence type="ECO:0000313" key="10">
    <source>
        <dbReference type="Proteomes" id="UP000494206"/>
    </source>
</evidence>
<evidence type="ECO:0000259" key="7">
    <source>
        <dbReference type="Pfam" id="PF13180"/>
    </source>
</evidence>
<comment type="similarity">
    <text evidence="1">Belongs to the proteasome subunit p27 family.</text>
</comment>
<evidence type="ECO:0000313" key="9">
    <source>
        <dbReference type="EMBL" id="CAB3404971.1"/>
    </source>
</evidence>
<evidence type="ECO:0000256" key="1">
    <source>
        <dbReference type="ARBA" id="ARBA00005256"/>
    </source>
</evidence>
<evidence type="ECO:0000256" key="6">
    <source>
        <dbReference type="SAM" id="MobiDB-lite"/>
    </source>
</evidence>
<feature type="coiled-coil region" evidence="5">
    <location>
        <begin position="55"/>
        <end position="82"/>
    </location>
</feature>
<dbReference type="OrthoDB" id="72325at2759"/>
<dbReference type="InterPro" id="IPR036034">
    <property type="entry name" value="PDZ_sf"/>
</dbReference>
<protein>
    <recommendedName>
        <fullName evidence="2">26S proteasome non-ATPase regulatory subunit 9</fullName>
    </recommendedName>
    <alternativeName>
        <fullName evidence="4">26S proteasome regulatory subunit p27</fullName>
    </alternativeName>
</protein>
<dbReference type="GO" id="GO:0005634">
    <property type="term" value="C:nucleus"/>
    <property type="evidence" value="ECO:0007669"/>
    <property type="project" value="TreeGrafter"/>
</dbReference>
<keyword evidence="5" id="KW-0175">Coiled coil</keyword>